<feature type="coiled-coil region" evidence="10">
    <location>
        <begin position="248"/>
        <end position="297"/>
    </location>
</feature>
<evidence type="ECO:0000256" key="4">
    <source>
        <dbReference type="ARBA" id="ARBA00022475"/>
    </source>
</evidence>
<dbReference type="GO" id="GO:0005886">
    <property type="term" value="C:plasma membrane"/>
    <property type="evidence" value="ECO:0007669"/>
    <property type="project" value="UniProtKB-SubCell"/>
</dbReference>
<evidence type="ECO:0000256" key="8">
    <source>
        <dbReference type="ARBA" id="ARBA00023136"/>
    </source>
</evidence>
<name>A0AAX3FUS8_9PSED</name>
<keyword evidence="10" id="KW-0175">Coiled coil</keyword>
<dbReference type="AlphaFoldDB" id="A0AAX3FUS8"/>
<dbReference type="Proteomes" id="UP000277437">
    <property type="component" value="Chromosome"/>
</dbReference>
<gene>
    <name evidence="13" type="primary">prtE</name>
    <name evidence="13" type="ORF">NCTC7357_02892</name>
</gene>
<evidence type="ECO:0000256" key="9">
    <source>
        <dbReference type="RuleBase" id="RU365093"/>
    </source>
</evidence>
<evidence type="ECO:0000256" key="10">
    <source>
        <dbReference type="SAM" id="Coils"/>
    </source>
</evidence>
<dbReference type="EMBL" id="LR134334">
    <property type="protein sequence ID" value="VEF74584.1"/>
    <property type="molecule type" value="Genomic_DNA"/>
</dbReference>
<reference evidence="13 14" key="1">
    <citation type="submission" date="2018-12" db="EMBL/GenBank/DDBJ databases">
        <authorList>
            <consortium name="Pathogen Informatics"/>
        </authorList>
    </citation>
    <scope>NUCLEOTIDE SEQUENCE [LARGE SCALE GENOMIC DNA]</scope>
    <source>
        <strain evidence="13 14">NCTC7357</strain>
    </source>
</reference>
<proteinExistence type="inferred from homology"/>
<protein>
    <recommendedName>
        <fullName evidence="9">Membrane fusion protein (MFP) family protein</fullName>
    </recommendedName>
</protein>
<evidence type="ECO:0000259" key="12">
    <source>
        <dbReference type="Pfam" id="PF26002"/>
    </source>
</evidence>
<evidence type="ECO:0000256" key="6">
    <source>
        <dbReference type="ARBA" id="ARBA00022692"/>
    </source>
</evidence>
<keyword evidence="8 9" id="KW-0472">Membrane</keyword>
<keyword evidence="13" id="KW-0378">Hydrolase</keyword>
<evidence type="ECO:0000313" key="13">
    <source>
        <dbReference type="EMBL" id="VEF74584.1"/>
    </source>
</evidence>
<keyword evidence="5 9" id="KW-0997">Cell inner membrane</keyword>
<feature type="domain" description="AprE-like beta-barrel" evidence="12">
    <location>
        <begin position="339"/>
        <end position="428"/>
    </location>
</feature>
<evidence type="ECO:0000313" key="14">
    <source>
        <dbReference type="Proteomes" id="UP000277437"/>
    </source>
</evidence>
<organism evidence="13 14">
    <name type="scientific">Pseudomonas chlororaphis</name>
    <dbReference type="NCBI Taxonomy" id="587753"/>
    <lineage>
        <taxon>Bacteria</taxon>
        <taxon>Pseudomonadati</taxon>
        <taxon>Pseudomonadota</taxon>
        <taxon>Gammaproteobacteria</taxon>
        <taxon>Pseudomonadales</taxon>
        <taxon>Pseudomonadaceae</taxon>
        <taxon>Pseudomonas</taxon>
    </lineage>
</organism>
<dbReference type="InterPro" id="IPR058982">
    <property type="entry name" value="Beta-barrel_AprE"/>
</dbReference>
<dbReference type="GO" id="GO:0009306">
    <property type="term" value="P:protein secretion"/>
    <property type="evidence" value="ECO:0007669"/>
    <property type="project" value="InterPro"/>
</dbReference>
<evidence type="ECO:0000256" key="3">
    <source>
        <dbReference type="ARBA" id="ARBA00022448"/>
    </source>
</evidence>
<sequence>MSQAQPIGRLPTADSNNRAPGNLLALDEKKYSRLGWLLVLGGFAGFLGWAALAPLDKGVAVAGKVMVSGHRKAVQHPSGGIIERIEVRDGEVVSAGQVLIRLKELPLRTQVQSLRTQFLGSLASEARLNAERDGSQVLAFAPELLAQADDPEVATTMALQRQLFSSRAQALAMEQQGIAESIAGSEAQLRGTRDSQASKVLQRSALNEQLQGLRELARDGYIPRNRLLDSERLYAQIDGSISEDFGRIGQLQRQILEMRLRIRQLAEEFQKEVRSQLAETRTRSEDLRNRLASAEFELANSLVRAPAAGVVVGLEVFTEGGVVKPGQALMEIVPQGEPLLVEARVPVQMIDKVHPGLPVELMFSAFSQSTTPRVAGQVTLVSADRQVDERTDEPYYTLRAEVSADGMQQLRGLQIRPGMPVEAFVRTGERSMLNYLFKPLLDRTHMALVEE</sequence>
<evidence type="ECO:0000256" key="1">
    <source>
        <dbReference type="ARBA" id="ARBA00004377"/>
    </source>
</evidence>
<evidence type="ECO:0000256" key="7">
    <source>
        <dbReference type="ARBA" id="ARBA00022989"/>
    </source>
</evidence>
<dbReference type="RefSeq" id="WP_232018486.1">
    <property type="nucleotide sequence ID" value="NZ_CP118137.1"/>
</dbReference>
<dbReference type="NCBIfam" id="TIGR01843">
    <property type="entry name" value="type_I_hlyD"/>
    <property type="match status" value="1"/>
</dbReference>
<keyword evidence="7 9" id="KW-1133">Transmembrane helix</keyword>
<dbReference type="InterPro" id="IPR050739">
    <property type="entry name" value="MFP"/>
</dbReference>
<dbReference type="GO" id="GO:0008233">
    <property type="term" value="F:peptidase activity"/>
    <property type="evidence" value="ECO:0007669"/>
    <property type="project" value="UniProtKB-KW"/>
</dbReference>
<keyword evidence="4 9" id="KW-1003">Cell membrane</keyword>
<comment type="subcellular location">
    <subcellularLocation>
        <location evidence="1 9">Cell inner membrane</location>
        <topology evidence="1 9">Single-pass membrane protein</topology>
    </subcellularLocation>
</comment>
<dbReference type="InterPro" id="IPR006144">
    <property type="entry name" value="Secretion_HlyD_CS"/>
</dbReference>
<dbReference type="PROSITE" id="PS00543">
    <property type="entry name" value="HLYD_FAMILY"/>
    <property type="match status" value="1"/>
</dbReference>
<dbReference type="PRINTS" id="PR01490">
    <property type="entry name" value="RTXTOXIND"/>
</dbReference>
<accession>A0AAX3FUS8</accession>
<feature type="domain" description="AprE-like long alpha-helical hairpin" evidence="11">
    <location>
        <begin position="108"/>
        <end position="295"/>
    </location>
</feature>
<dbReference type="GO" id="GO:0006508">
    <property type="term" value="P:proteolysis"/>
    <property type="evidence" value="ECO:0007669"/>
    <property type="project" value="UniProtKB-KW"/>
</dbReference>
<keyword evidence="13" id="KW-0645">Protease</keyword>
<evidence type="ECO:0000256" key="5">
    <source>
        <dbReference type="ARBA" id="ARBA00022519"/>
    </source>
</evidence>
<dbReference type="Pfam" id="PF26002">
    <property type="entry name" value="Beta-barrel_AprE"/>
    <property type="match status" value="1"/>
</dbReference>
<dbReference type="Gene3D" id="2.40.30.170">
    <property type="match status" value="1"/>
</dbReference>
<keyword evidence="6 9" id="KW-0812">Transmembrane</keyword>
<dbReference type="Pfam" id="PF25994">
    <property type="entry name" value="HH_AprE"/>
    <property type="match status" value="1"/>
</dbReference>
<dbReference type="PANTHER" id="PTHR30386:SF17">
    <property type="entry name" value="ALKALINE PROTEASE SECRETION PROTEIN APRE"/>
    <property type="match status" value="1"/>
</dbReference>
<evidence type="ECO:0000259" key="11">
    <source>
        <dbReference type="Pfam" id="PF25994"/>
    </source>
</evidence>
<dbReference type="InterPro" id="IPR010129">
    <property type="entry name" value="T1SS_HlyD"/>
</dbReference>
<dbReference type="PANTHER" id="PTHR30386">
    <property type="entry name" value="MEMBRANE FUSION SUBUNIT OF EMRAB-TOLC MULTIDRUG EFFLUX PUMP"/>
    <property type="match status" value="1"/>
</dbReference>
<keyword evidence="3 9" id="KW-0813">Transport</keyword>
<dbReference type="InterPro" id="IPR058781">
    <property type="entry name" value="HH_AprE-like"/>
</dbReference>
<feature type="transmembrane region" description="Helical" evidence="9">
    <location>
        <begin position="34"/>
        <end position="52"/>
    </location>
</feature>
<comment type="similarity">
    <text evidence="2 9">Belongs to the membrane fusion protein (MFP) (TC 8.A.1) family.</text>
</comment>
<evidence type="ECO:0000256" key="2">
    <source>
        <dbReference type="ARBA" id="ARBA00009477"/>
    </source>
</evidence>